<evidence type="ECO:0000313" key="1">
    <source>
        <dbReference type="EMBL" id="NVN37471.1"/>
    </source>
</evidence>
<comment type="caution">
    <text evidence="1">The sequence shown here is derived from an EMBL/GenBank/DDBJ whole genome shotgun (WGS) entry which is preliminary data.</text>
</comment>
<accession>A0A850P990</accession>
<dbReference type="AlphaFoldDB" id="A0A850P990"/>
<organism evidence="1 2">
    <name type="scientific">Komagataeibacter swingsii</name>
    <dbReference type="NCBI Taxonomy" id="215220"/>
    <lineage>
        <taxon>Bacteria</taxon>
        <taxon>Pseudomonadati</taxon>
        <taxon>Pseudomonadota</taxon>
        <taxon>Alphaproteobacteria</taxon>
        <taxon>Acetobacterales</taxon>
        <taxon>Acetobacteraceae</taxon>
        <taxon>Komagataeibacter</taxon>
    </lineage>
</organism>
<dbReference type="Proteomes" id="UP000522590">
    <property type="component" value="Unassembled WGS sequence"/>
</dbReference>
<protein>
    <submittedName>
        <fullName evidence="1">Uncharacterized protein</fullName>
    </submittedName>
</protein>
<proteinExistence type="predicted"/>
<name>A0A850P990_9PROT</name>
<sequence length="76" mass="8760">MTREVDRMARRPDRIRIEVFGPASEAETAEHAVSPSNEAILSLARLIGRQMAREQFERARALERKQARQNRSGPMR</sequence>
<gene>
    <name evidence="1" type="ORF">HUK81_11060</name>
</gene>
<reference evidence="1 2" key="1">
    <citation type="submission" date="2020-06" db="EMBL/GenBank/DDBJ databases">
        <title>Description of novel acetic acid bacteria.</title>
        <authorList>
            <person name="Sombolestani A."/>
        </authorList>
    </citation>
    <scope>NUCLEOTIDE SEQUENCE [LARGE SCALE GENOMIC DNA]</scope>
    <source>
        <strain evidence="1 2">LMG 25</strain>
    </source>
</reference>
<evidence type="ECO:0000313" key="2">
    <source>
        <dbReference type="Proteomes" id="UP000522590"/>
    </source>
</evidence>
<dbReference type="EMBL" id="JABXXS010000024">
    <property type="protein sequence ID" value="NVN37471.1"/>
    <property type="molecule type" value="Genomic_DNA"/>
</dbReference>